<dbReference type="NCBIfam" id="TIGR00150">
    <property type="entry name" value="T6A_YjeE"/>
    <property type="match status" value="1"/>
</dbReference>
<gene>
    <name evidence="12" type="primary">tsaE</name>
    <name evidence="12" type="ORF">D9R14_01455</name>
</gene>
<keyword evidence="7" id="KW-0547">Nucleotide-binding</keyword>
<dbReference type="Gene3D" id="3.90.1200.10">
    <property type="match status" value="1"/>
</dbReference>
<dbReference type="AlphaFoldDB" id="A0A3L7AQ16"/>
<protein>
    <recommendedName>
        <fullName evidence="3">tRNA threonylcarbamoyladenosine biosynthesis protein TsaE</fullName>
    </recommendedName>
    <alternativeName>
        <fullName evidence="10">t(6)A37 threonylcarbamoyladenosine biosynthesis protein TsaE</fullName>
    </alternativeName>
</protein>
<keyword evidence="9" id="KW-0460">Magnesium</keyword>
<dbReference type="Gene3D" id="3.40.50.300">
    <property type="entry name" value="P-loop containing nucleotide triphosphate hydrolases"/>
    <property type="match status" value="1"/>
</dbReference>
<evidence type="ECO:0000256" key="8">
    <source>
        <dbReference type="ARBA" id="ARBA00022840"/>
    </source>
</evidence>
<dbReference type="PANTHER" id="PTHR33540">
    <property type="entry name" value="TRNA THREONYLCARBAMOYLADENOSINE BIOSYNTHESIS PROTEIN TSAE"/>
    <property type="match status" value="1"/>
</dbReference>
<sequence>MSMRFHRVQGRPNAFEVDLPDLPAVARLGEALAAWFGVKDTLTLSGDLGAGKTELARAIVRAFAGERFLEVPSPTFPIILSYDLPRGRLVHADLYRISSDEELDEIGWDEIGDDAFLLVEWSDRAGGRLAPERLDIALVPALDLGPEARRAHLTGHGAFGERLHRLAIADELVQASGFGAADWRFLQGDASARSYTRLVLPDRSAILMNAPQRPDGPPVARGLSYSRLVHLAEDVKPFVAMDRALIAQGLSAPAMEAADLDAGLLVIEDLGRTGVVAGTPPAPIKERYEAAIELLAELHGRVLPDLLPVAPRIDHALASYDKDAFLAELDLMLDWYLPARGMPADAVVREEFRLLWRNTLSPVLAEPKTWVLRDYHSPNLIWMDEREGLRKVGLIDFQDAVLGPAAYDVVSLTQDARVDVPEALELHLVSHYVKQRRAQDPNFDTRGFARSYATMGAQRASKILGIFTRLDRRDGKPHYLKHLPRIRRYLARSLGHPELRSLKTWYEAVLPAKDLARNGGEDGTSDKGKDPSQ</sequence>
<dbReference type="GO" id="GO:0016740">
    <property type="term" value="F:transferase activity"/>
    <property type="evidence" value="ECO:0007669"/>
    <property type="project" value="UniProtKB-KW"/>
</dbReference>
<dbReference type="GO" id="GO:0005524">
    <property type="term" value="F:ATP binding"/>
    <property type="evidence" value="ECO:0007669"/>
    <property type="project" value="UniProtKB-KW"/>
</dbReference>
<evidence type="ECO:0000256" key="7">
    <source>
        <dbReference type="ARBA" id="ARBA00022741"/>
    </source>
</evidence>
<keyword evidence="6" id="KW-0479">Metal-binding</keyword>
<comment type="subcellular location">
    <subcellularLocation>
        <location evidence="1">Cytoplasm</location>
    </subcellularLocation>
</comment>
<dbReference type="RefSeq" id="WP_121621505.1">
    <property type="nucleotide sequence ID" value="NZ_JACIIW010000004.1"/>
</dbReference>
<dbReference type="InterPro" id="IPR003442">
    <property type="entry name" value="T6A_TsaE"/>
</dbReference>
<accession>A0A3L7AQ16</accession>
<feature type="domain" description="Aminoglycoside phosphotransferase" evidence="11">
    <location>
        <begin position="183"/>
        <end position="425"/>
    </location>
</feature>
<dbReference type="SUPFAM" id="SSF56112">
    <property type="entry name" value="Protein kinase-like (PK-like)"/>
    <property type="match status" value="1"/>
</dbReference>
<dbReference type="Proteomes" id="UP000269692">
    <property type="component" value="Unassembled WGS sequence"/>
</dbReference>
<dbReference type="EMBL" id="RCTF01000001">
    <property type="protein sequence ID" value="RLP81690.1"/>
    <property type="molecule type" value="Genomic_DNA"/>
</dbReference>
<dbReference type="InterPro" id="IPR027417">
    <property type="entry name" value="P-loop_NTPase"/>
</dbReference>
<dbReference type="Pfam" id="PF01636">
    <property type="entry name" value="APH"/>
    <property type="match status" value="1"/>
</dbReference>
<dbReference type="Gene3D" id="3.30.200.20">
    <property type="entry name" value="Phosphorylase Kinase, domain 1"/>
    <property type="match status" value="1"/>
</dbReference>
<evidence type="ECO:0000313" key="12">
    <source>
        <dbReference type="EMBL" id="RLP81690.1"/>
    </source>
</evidence>
<dbReference type="Pfam" id="PF02367">
    <property type="entry name" value="TsaE"/>
    <property type="match status" value="1"/>
</dbReference>
<dbReference type="InterPro" id="IPR002575">
    <property type="entry name" value="Aminoglycoside_PTrfase"/>
</dbReference>
<evidence type="ECO:0000256" key="10">
    <source>
        <dbReference type="ARBA" id="ARBA00032441"/>
    </source>
</evidence>
<evidence type="ECO:0000313" key="13">
    <source>
        <dbReference type="Proteomes" id="UP000269692"/>
    </source>
</evidence>
<comment type="similarity">
    <text evidence="2">Belongs to the TsaE family.</text>
</comment>
<evidence type="ECO:0000256" key="6">
    <source>
        <dbReference type="ARBA" id="ARBA00022723"/>
    </source>
</evidence>
<dbReference type="PIRSF" id="PIRSF036599">
    <property type="entry name" value="AtpPhos"/>
    <property type="match status" value="1"/>
</dbReference>
<keyword evidence="13" id="KW-1185">Reference proteome</keyword>
<proteinExistence type="inferred from homology"/>
<dbReference type="GO" id="GO:0005737">
    <property type="term" value="C:cytoplasm"/>
    <property type="evidence" value="ECO:0007669"/>
    <property type="project" value="UniProtKB-SubCell"/>
</dbReference>
<dbReference type="InterPro" id="IPR011009">
    <property type="entry name" value="Kinase-like_dom_sf"/>
</dbReference>
<evidence type="ECO:0000256" key="5">
    <source>
        <dbReference type="ARBA" id="ARBA00022694"/>
    </source>
</evidence>
<reference evidence="12 13" key="1">
    <citation type="submission" date="2018-10" db="EMBL/GenBank/DDBJ databases">
        <title>Xanthobacter tagetidis genome sequencing and assembly.</title>
        <authorList>
            <person name="Maclea K.S."/>
            <person name="Goen A.E."/>
            <person name="Fatima S.A."/>
        </authorList>
    </citation>
    <scope>NUCLEOTIDE SEQUENCE [LARGE SCALE GENOMIC DNA]</scope>
    <source>
        <strain evidence="12 13">ATCC 700314</strain>
    </source>
</reference>
<evidence type="ECO:0000259" key="11">
    <source>
        <dbReference type="Pfam" id="PF01636"/>
    </source>
</evidence>
<evidence type="ECO:0000256" key="9">
    <source>
        <dbReference type="ARBA" id="ARBA00022842"/>
    </source>
</evidence>
<dbReference type="OrthoDB" id="9809275at2"/>
<dbReference type="PANTHER" id="PTHR33540:SF2">
    <property type="entry name" value="TRNA THREONYLCARBAMOYLADENOSINE BIOSYNTHESIS PROTEIN TSAE"/>
    <property type="match status" value="1"/>
</dbReference>
<name>A0A3L7AQ16_9HYPH</name>
<dbReference type="InterPro" id="IPR012180">
    <property type="entry name" value="Bifunc_ATPase/PTrfase"/>
</dbReference>
<organism evidence="12 13">
    <name type="scientific">Xanthobacter tagetidis</name>
    <dbReference type="NCBI Taxonomy" id="60216"/>
    <lineage>
        <taxon>Bacteria</taxon>
        <taxon>Pseudomonadati</taxon>
        <taxon>Pseudomonadota</taxon>
        <taxon>Alphaproteobacteria</taxon>
        <taxon>Hyphomicrobiales</taxon>
        <taxon>Xanthobacteraceae</taxon>
        <taxon>Xanthobacter</taxon>
    </lineage>
</organism>
<keyword evidence="12" id="KW-0808">Transferase</keyword>
<evidence type="ECO:0000256" key="1">
    <source>
        <dbReference type="ARBA" id="ARBA00004496"/>
    </source>
</evidence>
<evidence type="ECO:0000256" key="3">
    <source>
        <dbReference type="ARBA" id="ARBA00019010"/>
    </source>
</evidence>
<keyword evidence="4" id="KW-0963">Cytoplasm</keyword>
<dbReference type="SUPFAM" id="SSF52540">
    <property type="entry name" value="P-loop containing nucleoside triphosphate hydrolases"/>
    <property type="match status" value="1"/>
</dbReference>
<comment type="caution">
    <text evidence="12">The sequence shown here is derived from an EMBL/GenBank/DDBJ whole genome shotgun (WGS) entry which is preliminary data.</text>
</comment>
<evidence type="ECO:0000256" key="2">
    <source>
        <dbReference type="ARBA" id="ARBA00007599"/>
    </source>
</evidence>
<keyword evidence="5" id="KW-0819">tRNA processing</keyword>
<evidence type="ECO:0000256" key="4">
    <source>
        <dbReference type="ARBA" id="ARBA00022490"/>
    </source>
</evidence>
<dbReference type="GO" id="GO:0002949">
    <property type="term" value="P:tRNA threonylcarbamoyladenosine modification"/>
    <property type="evidence" value="ECO:0007669"/>
    <property type="project" value="InterPro"/>
</dbReference>
<keyword evidence="8" id="KW-0067">ATP-binding</keyword>
<dbReference type="GO" id="GO:0046872">
    <property type="term" value="F:metal ion binding"/>
    <property type="evidence" value="ECO:0007669"/>
    <property type="project" value="UniProtKB-KW"/>
</dbReference>